<dbReference type="InterPro" id="IPR011043">
    <property type="entry name" value="Gal_Oxase/kelch_b-propeller"/>
</dbReference>
<dbReference type="SUPFAM" id="SSF117281">
    <property type="entry name" value="Kelch motif"/>
    <property type="match status" value="2"/>
</dbReference>
<feature type="region of interest" description="Disordered" evidence="1">
    <location>
        <begin position="449"/>
        <end position="484"/>
    </location>
</feature>
<feature type="compositionally biased region" description="Pro residues" evidence="1">
    <location>
        <begin position="459"/>
        <end position="478"/>
    </location>
</feature>
<organism evidence="2 3">
    <name type="scientific">Candidatus Nitrosoglobus terrae</name>
    <dbReference type="NCBI Taxonomy" id="1630141"/>
    <lineage>
        <taxon>Bacteria</taxon>
        <taxon>Pseudomonadati</taxon>
        <taxon>Pseudomonadota</taxon>
        <taxon>Gammaproteobacteria</taxon>
        <taxon>Chromatiales</taxon>
        <taxon>Chromatiaceae</taxon>
        <taxon>Candidatus Nitrosoglobus</taxon>
    </lineage>
</organism>
<protein>
    <submittedName>
        <fullName evidence="2">Hypothetical conserved protein</fullName>
    </submittedName>
</protein>
<evidence type="ECO:0000256" key="1">
    <source>
        <dbReference type="SAM" id="MobiDB-lite"/>
    </source>
</evidence>
<feature type="compositionally biased region" description="Pro residues" evidence="1">
    <location>
        <begin position="365"/>
        <end position="392"/>
    </location>
</feature>
<dbReference type="Gene3D" id="2.120.10.80">
    <property type="entry name" value="Kelch-type beta propeller"/>
    <property type="match status" value="3"/>
</dbReference>
<feature type="compositionally biased region" description="Low complexity" evidence="1">
    <location>
        <begin position="449"/>
        <end position="458"/>
    </location>
</feature>
<dbReference type="Proteomes" id="UP000243679">
    <property type="component" value="Chromosome"/>
</dbReference>
<name>A0A1Q2SNA1_9GAMM</name>
<feature type="region of interest" description="Disordered" evidence="1">
    <location>
        <begin position="355"/>
        <end position="406"/>
    </location>
</feature>
<sequence>MITGPYHDPSNYTAGWTSGAYAKVGDGRNCIIFLFGNATAGTPNNSVRCFDSSSNTFSYLQQANEGSGPTFAITGNGINDRDNHLSLSIPGRGLVILGGAYLNGKPNQNGFFDYASLQWVDINTVMGGLFKAPAGFNWSAFNPAMVWSEDQNMGFVYGGAFNGSPSKFITLIHPQSDGTYSLEPVNGVANTDACENMRNSAVAAGQWVYIVGGVCNEGGVLVDSKKFRRFNLVTRQWDVSLPNLPVSRSYPQVTYDQGTGDIVVYGGNPTTLGSNANWTGTNSVFTWNIHNQGPAWVDITAQANMPAVRMPFGAYDPTTEKHCYRGGAYFDSNGNIISGGYSSSNTWCLQLAGNVSGGSSGSVPPTSPPVNPDPPPPPVTPPVSPPVTPPPSSSGGSGSSSTDSQIQALQKQLNILLQQYTENYPDVVMTKNELMALLAQKAQQLGVPISGSSSVGSNPTPPPPVTPPVSPPVTPPPSSSGAPAQIISGEIKVTAVPQALPPLKSSLSPYGAAKHMRLTELGDGKLYVVAGDWGGGDYTPFPFGDSVVAQDGRQDLHSYDVLANTWKIEAHYCGNSTGNYPRHPDEVGQLWDTKRQRMWLGPGIWYPYNDTCNQGGGFGILSYFDFISRQWVQPEGLPAEPMKTMQARPRPSAHGIYDAQTDKLIFLDDRSAYYFDPDTQTWATYPHTFGLFADGTVAQVGRYIYITNEASSIMKGFGDVYSLWRWNIDTHTFEEMGLLPDDLRDGNGDDWGRVYMAALGDKIAMYKQMNNGVSGKINQFTYPSSVYVYDAAKDTYQKVVWDDPATTLTDKIKGNTMTWHSSGWMVLFGCVGDAGCDYSHPMTHIGLVDLRQFEGTGENIPNN</sequence>
<keyword evidence="3" id="KW-1185">Reference proteome</keyword>
<dbReference type="AlphaFoldDB" id="A0A1Q2SNA1"/>
<dbReference type="EMBL" id="AP014836">
    <property type="protein sequence ID" value="BAW80579.1"/>
    <property type="molecule type" value="Genomic_DNA"/>
</dbReference>
<evidence type="ECO:0000313" key="2">
    <source>
        <dbReference type="EMBL" id="BAW80579.1"/>
    </source>
</evidence>
<dbReference type="KEGG" id="ntt:TAO_1209"/>
<evidence type="ECO:0000313" key="3">
    <source>
        <dbReference type="Proteomes" id="UP000243679"/>
    </source>
</evidence>
<dbReference type="SUPFAM" id="SSF50965">
    <property type="entry name" value="Galactose oxidase, central domain"/>
    <property type="match status" value="1"/>
</dbReference>
<gene>
    <name evidence="2" type="ORF">TAO_1209</name>
</gene>
<accession>A0A1Q2SNA1</accession>
<dbReference type="InterPro" id="IPR015915">
    <property type="entry name" value="Kelch-typ_b-propeller"/>
</dbReference>
<proteinExistence type="predicted"/>
<reference evidence="2 3" key="1">
    <citation type="journal article" date="2017" name="ISME J.">
        <title>An acid-tolerant ammonia-oxidizing ?-proteobacterium from soil.</title>
        <authorList>
            <person name="Hayatsu M."/>
            <person name="Tago K."/>
            <person name="Uchiyama I."/>
            <person name="Toyoda A."/>
            <person name="Wang Y."/>
            <person name="Shimomura Y."/>
            <person name="Okubo T."/>
            <person name="Kurisu F."/>
            <person name="Hirono Y."/>
            <person name="Nonaka K."/>
            <person name="Akiyama H."/>
            <person name="Itoh T."/>
            <person name="Takami H."/>
        </authorList>
    </citation>
    <scope>NUCLEOTIDE SEQUENCE [LARGE SCALE GENOMIC DNA]</scope>
    <source>
        <strain evidence="2 3">TAO100</strain>
    </source>
</reference>